<comment type="caution">
    <text evidence="2">The sequence shown here is derived from an EMBL/GenBank/DDBJ whole genome shotgun (WGS) entry which is preliminary data.</text>
</comment>
<proteinExistence type="predicted"/>
<sequence>MFLIISYTPHPPASGELVIPRLPSSSSFRSSSHHVGRDASQAPKDDGLELKNSSSIRVRGVRLCAIIAARVVR</sequence>
<name>A0AAV8QVU0_ENSVE</name>
<reference evidence="2 3" key="1">
    <citation type="submission" date="2022-12" db="EMBL/GenBank/DDBJ databases">
        <title>Chromosome-scale assembly of the Ensete ventricosum genome.</title>
        <authorList>
            <person name="Dussert Y."/>
            <person name="Stocks J."/>
            <person name="Wendawek A."/>
            <person name="Woldeyes F."/>
            <person name="Nichols R.A."/>
            <person name="Borrell J.S."/>
        </authorList>
    </citation>
    <scope>NUCLEOTIDE SEQUENCE [LARGE SCALE GENOMIC DNA]</scope>
    <source>
        <strain evidence="3">cv. Maze</strain>
        <tissue evidence="2">Seeds</tissue>
    </source>
</reference>
<feature type="region of interest" description="Disordered" evidence="1">
    <location>
        <begin position="24"/>
        <end position="51"/>
    </location>
</feature>
<protein>
    <submittedName>
        <fullName evidence="2">Uncharacterized protein</fullName>
    </submittedName>
</protein>
<evidence type="ECO:0000313" key="3">
    <source>
        <dbReference type="Proteomes" id="UP001222027"/>
    </source>
</evidence>
<organism evidence="2 3">
    <name type="scientific">Ensete ventricosum</name>
    <name type="common">Abyssinian banana</name>
    <name type="synonym">Musa ensete</name>
    <dbReference type="NCBI Taxonomy" id="4639"/>
    <lineage>
        <taxon>Eukaryota</taxon>
        <taxon>Viridiplantae</taxon>
        <taxon>Streptophyta</taxon>
        <taxon>Embryophyta</taxon>
        <taxon>Tracheophyta</taxon>
        <taxon>Spermatophyta</taxon>
        <taxon>Magnoliopsida</taxon>
        <taxon>Liliopsida</taxon>
        <taxon>Zingiberales</taxon>
        <taxon>Musaceae</taxon>
        <taxon>Ensete</taxon>
    </lineage>
</organism>
<keyword evidence="3" id="KW-1185">Reference proteome</keyword>
<evidence type="ECO:0000313" key="2">
    <source>
        <dbReference type="EMBL" id="KAJ8485885.1"/>
    </source>
</evidence>
<gene>
    <name evidence="2" type="ORF">OPV22_018370</name>
</gene>
<dbReference type="EMBL" id="JAQQAF010000005">
    <property type="protein sequence ID" value="KAJ8485885.1"/>
    <property type="molecule type" value="Genomic_DNA"/>
</dbReference>
<accession>A0AAV8QVU0</accession>
<dbReference type="AlphaFoldDB" id="A0AAV8QVU0"/>
<dbReference type="Proteomes" id="UP001222027">
    <property type="component" value="Unassembled WGS sequence"/>
</dbReference>
<evidence type="ECO:0000256" key="1">
    <source>
        <dbReference type="SAM" id="MobiDB-lite"/>
    </source>
</evidence>